<feature type="transmembrane region" description="Helical" evidence="6">
    <location>
        <begin position="64"/>
        <end position="84"/>
    </location>
</feature>
<evidence type="ECO:0000256" key="3">
    <source>
        <dbReference type="ARBA" id="ARBA00022692"/>
    </source>
</evidence>
<keyword evidence="8" id="KW-1185">Reference proteome</keyword>
<feature type="transmembrane region" description="Helical" evidence="6">
    <location>
        <begin position="32"/>
        <end position="52"/>
    </location>
</feature>
<dbReference type="Pfam" id="PF03788">
    <property type="entry name" value="LrgA"/>
    <property type="match status" value="1"/>
</dbReference>
<dbReference type="InterPro" id="IPR005538">
    <property type="entry name" value="LrgA/CidA"/>
</dbReference>
<dbReference type="AlphaFoldDB" id="A0A4Y3HW61"/>
<dbReference type="RefSeq" id="WP_141345290.1">
    <property type="nucleotide sequence ID" value="NZ_BJLF01000007.1"/>
</dbReference>
<comment type="caution">
    <text evidence="7">The sequence shown here is derived from an EMBL/GenBank/DDBJ whole genome shotgun (WGS) entry which is preliminary data.</text>
</comment>
<feature type="transmembrane region" description="Helical" evidence="6">
    <location>
        <begin position="90"/>
        <end position="112"/>
    </location>
</feature>
<sequence length="120" mass="13159">MISKVFFYLLSAGLIFLSLVMGDWIQTFFTLSVPGSVIGLLILFLGLVSGIVKPHWVQPSASLLIKYMILLFIPISAGLMNHYHMLLDNALAIVVSIVLGSLFILIVLSLALDKLLAEDK</sequence>
<proteinExistence type="predicted"/>
<organism evidence="7 8">
    <name type="scientific">Vibrio inusitatus NBRC 102082</name>
    <dbReference type="NCBI Taxonomy" id="1219070"/>
    <lineage>
        <taxon>Bacteria</taxon>
        <taxon>Pseudomonadati</taxon>
        <taxon>Pseudomonadota</taxon>
        <taxon>Gammaproteobacteria</taxon>
        <taxon>Vibrionales</taxon>
        <taxon>Vibrionaceae</taxon>
        <taxon>Vibrio</taxon>
    </lineage>
</organism>
<keyword evidence="3 6" id="KW-0812">Transmembrane</keyword>
<evidence type="ECO:0000256" key="1">
    <source>
        <dbReference type="ARBA" id="ARBA00004651"/>
    </source>
</evidence>
<evidence type="ECO:0000313" key="7">
    <source>
        <dbReference type="EMBL" id="GEA50950.1"/>
    </source>
</evidence>
<evidence type="ECO:0000256" key="2">
    <source>
        <dbReference type="ARBA" id="ARBA00022475"/>
    </source>
</evidence>
<dbReference type="GO" id="GO:0005886">
    <property type="term" value="C:plasma membrane"/>
    <property type="evidence" value="ECO:0007669"/>
    <property type="project" value="UniProtKB-SubCell"/>
</dbReference>
<protein>
    <submittedName>
        <fullName evidence="7">UPF0299 membrane protein</fullName>
    </submittedName>
</protein>
<keyword evidence="4 6" id="KW-1133">Transmembrane helix</keyword>
<reference evidence="7 8" key="1">
    <citation type="submission" date="2019-06" db="EMBL/GenBank/DDBJ databases">
        <title>Whole genome shotgun sequence of Vibrio inusitatus NBRC 102082.</title>
        <authorList>
            <person name="Hosoyama A."/>
            <person name="Uohara A."/>
            <person name="Ohji S."/>
            <person name="Ichikawa N."/>
        </authorList>
    </citation>
    <scope>NUCLEOTIDE SEQUENCE [LARGE SCALE GENOMIC DNA]</scope>
    <source>
        <strain evidence="7 8">NBRC 102082</strain>
    </source>
</reference>
<comment type="subcellular location">
    <subcellularLocation>
        <location evidence="1">Cell membrane</location>
        <topology evidence="1">Multi-pass membrane protein</topology>
    </subcellularLocation>
</comment>
<evidence type="ECO:0000256" key="6">
    <source>
        <dbReference type="SAM" id="Phobius"/>
    </source>
</evidence>
<evidence type="ECO:0000313" key="8">
    <source>
        <dbReference type="Proteomes" id="UP000318717"/>
    </source>
</evidence>
<dbReference type="Proteomes" id="UP000318717">
    <property type="component" value="Unassembled WGS sequence"/>
</dbReference>
<keyword evidence="5 6" id="KW-0472">Membrane</keyword>
<name>A0A4Y3HW61_9VIBR</name>
<keyword evidence="2" id="KW-1003">Cell membrane</keyword>
<gene>
    <name evidence="7" type="ORF">VIN01S_17540</name>
</gene>
<evidence type="ECO:0000256" key="5">
    <source>
        <dbReference type="ARBA" id="ARBA00023136"/>
    </source>
</evidence>
<dbReference type="PANTHER" id="PTHR33931:SF5">
    <property type="entry name" value="UPF0299 MEMBRANE PROTEIN YOHJ"/>
    <property type="match status" value="1"/>
</dbReference>
<evidence type="ECO:0000256" key="4">
    <source>
        <dbReference type="ARBA" id="ARBA00022989"/>
    </source>
</evidence>
<dbReference type="PANTHER" id="PTHR33931">
    <property type="entry name" value="HOLIN-LIKE PROTEIN CIDA-RELATED"/>
    <property type="match status" value="1"/>
</dbReference>
<dbReference type="OrthoDB" id="385012at2"/>
<accession>A0A4Y3HW61</accession>
<dbReference type="EMBL" id="BJLF01000007">
    <property type="protein sequence ID" value="GEA50950.1"/>
    <property type="molecule type" value="Genomic_DNA"/>
</dbReference>